<reference evidence="1 2" key="1">
    <citation type="submission" date="2019-12" db="EMBL/GenBank/DDBJ databases">
        <authorList>
            <person name="Alioto T."/>
            <person name="Alioto T."/>
            <person name="Gomez Garrido J."/>
        </authorList>
    </citation>
    <scope>NUCLEOTIDE SEQUENCE [LARGE SCALE GENOMIC DNA]</scope>
</reference>
<gene>
    <name evidence="1" type="ORF">OLEA9_A051387</name>
</gene>
<dbReference type="Proteomes" id="UP000594638">
    <property type="component" value="Unassembled WGS sequence"/>
</dbReference>
<comment type="caution">
    <text evidence="1">The sequence shown here is derived from an EMBL/GenBank/DDBJ whole genome shotgun (WGS) entry which is preliminary data.</text>
</comment>
<dbReference type="Gramene" id="OE9A051387T1">
    <property type="protein sequence ID" value="OE9A051387C1"/>
    <property type="gene ID" value="OE9A051387"/>
</dbReference>
<proteinExistence type="predicted"/>
<evidence type="ECO:0000313" key="1">
    <source>
        <dbReference type="EMBL" id="CAA2993020.1"/>
    </source>
</evidence>
<dbReference type="EMBL" id="CACTIH010005444">
    <property type="protein sequence ID" value="CAA2993020.1"/>
    <property type="molecule type" value="Genomic_DNA"/>
</dbReference>
<protein>
    <submittedName>
        <fullName evidence="1">Uncharacterized protein</fullName>
    </submittedName>
</protein>
<organism evidence="1 2">
    <name type="scientific">Olea europaea subsp. europaea</name>
    <dbReference type="NCBI Taxonomy" id="158383"/>
    <lineage>
        <taxon>Eukaryota</taxon>
        <taxon>Viridiplantae</taxon>
        <taxon>Streptophyta</taxon>
        <taxon>Embryophyta</taxon>
        <taxon>Tracheophyta</taxon>
        <taxon>Spermatophyta</taxon>
        <taxon>Magnoliopsida</taxon>
        <taxon>eudicotyledons</taxon>
        <taxon>Gunneridae</taxon>
        <taxon>Pentapetalae</taxon>
        <taxon>asterids</taxon>
        <taxon>lamiids</taxon>
        <taxon>Lamiales</taxon>
        <taxon>Oleaceae</taxon>
        <taxon>Oleeae</taxon>
        <taxon>Olea</taxon>
    </lineage>
</organism>
<keyword evidence="2" id="KW-1185">Reference proteome</keyword>
<sequence length="49" mass="5570">MFIAEIASKNSRALKTINQAIPKKLAELSGKRDNNHWRRDSVATMEMVV</sequence>
<dbReference type="AlphaFoldDB" id="A0A8S0SK35"/>
<name>A0A8S0SK35_OLEEU</name>
<accession>A0A8S0SK35</accession>
<evidence type="ECO:0000313" key="2">
    <source>
        <dbReference type="Proteomes" id="UP000594638"/>
    </source>
</evidence>